<evidence type="ECO:0000256" key="1">
    <source>
        <dbReference type="SAM" id="MobiDB-lite"/>
    </source>
</evidence>
<name>A0A699ZBK6_HAELA</name>
<sequence>MITLGGLLPIVSLLEHPIVPLLYKAHTAAVLLRFILPDSLWKDSSALAGHHARTRPITAASLAASLAGATLNGQTSPGLPPPTTSIADHSQQAPAPAVASDHAPSASATVANGSVSAQAGSIATTTGAHGGSVPRPSTASMGRASDALDPPLPDEQLMDDATKADIIKRARLTLVNLSMTPSLMPRLQLYQVPDYIHGGNIPQRHFERPFPSTGIVEAGLAQVPEHLAGARKDMQSAGSRPGGPNFTGGAARPPALKPRS</sequence>
<gene>
    <name evidence="2" type="ORF">HaLaN_17128</name>
</gene>
<feature type="region of interest" description="Disordered" evidence="1">
    <location>
        <begin position="72"/>
        <end position="112"/>
    </location>
</feature>
<dbReference type="EMBL" id="BLLF01001567">
    <property type="protein sequence ID" value="GFH20067.1"/>
    <property type="molecule type" value="Genomic_DNA"/>
</dbReference>
<keyword evidence="3" id="KW-1185">Reference proteome</keyword>
<dbReference type="Proteomes" id="UP000485058">
    <property type="component" value="Unassembled WGS sequence"/>
</dbReference>
<protein>
    <submittedName>
        <fullName evidence="2">Uncharacterized protein</fullName>
    </submittedName>
</protein>
<dbReference type="AlphaFoldDB" id="A0A699ZBK6"/>
<comment type="caution">
    <text evidence="2">The sequence shown here is derived from an EMBL/GenBank/DDBJ whole genome shotgun (WGS) entry which is preliminary data.</text>
</comment>
<feature type="compositionally biased region" description="Polar residues" evidence="1">
    <location>
        <begin position="84"/>
        <end position="93"/>
    </location>
</feature>
<evidence type="ECO:0000313" key="3">
    <source>
        <dbReference type="Proteomes" id="UP000485058"/>
    </source>
</evidence>
<accession>A0A699ZBK6</accession>
<feature type="region of interest" description="Disordered" evidence="1">
    <location>
        <begin position="124"/>
        <end position="156"/>
    </location>
</feature>
<evidence type="ECO:0000313" key="2">
    <source>
        <dbReference type="EMBL" id="GFH20067.1"/>
    </source>
</evidence>
<organism evidence="2 3">
    <name type="scientific">Haematococcus lacustris</name>
    <name type="common">Green alga</name>
    <name type="synonym">Haematococcus pluvialis</name>
    <dbReference type="NCBI Taxonomy" id="44745"/>
    <lineage>
        <taxon>Eukaryota</taxon>
        <taxon>Viridiplantae</taxon>
        <taxon>Chlorophyta</taxon>
        <taxon>core chlorophytes</taxon>
        <taxon>Chlorophyceae</taxon>
        <taxon>CS clade</taxon>
        <taxon>Chlamydomonadales</taxon>
        <taxon>Haematococcaceae</taxon>
        <taxon>Haematococcus</taxon>
    </lineage>
</organism>
<feature type="region of interest" description="Disordered" evidence="1">
    <location>
        <begin position="230"/>
        <end position="260"/>
    </location>
</feature>
<proteinExistence type="predicted"/>
<reference evidence="2 3" key="1">
    <citation type="submission" date="2020-02" db="EMBL/GenBank/DDBJ databases">
        <title>Draft genome sequence of Haematococcus lacustris strain NIES-144.</title>
        <authorList>
            <person name="Morimoto D."/>
            <person name="Nakagawa S."/>
            <person name="Yoshida T."/>
            <person name="Sawayama S."/>
        </authorList>
    </citation>
    <scope>NUCLEOTIDE SEQUENCE [LARGE SCALE GENOMIC DNA]</scope>
    <source>
        <strain evidence="2 3">NIES-144</strain>
    </source>
</reference>